<dbReference type="SUPFAM" id="SSF49464">
    <property type="entry name" value="Carboxypeptidase regulatory domain-like"/>
    <property type="match status" value="1"/>
</dbReference>
<dbReference type="OrthoDB" id="603275at2"/>
<dbReference type="Pfam" id="PF13620">
    <property type="entry name" value="CarboxypepD_reg"/>
    <property type="match status" value="1"/>
</dbReference>
<dbReference type="EMBL" id="VSKL01000001">
    <property type="protein sequence ID" value="TYB75584.1"/>
    <property type="molecule type" value="Genomic_DNA"/>
</dbReference>
<reference evidence="1 2" key="1">
    <citation type="submission" date="2019-08" db="EMBL/GenBank/DDBJ databases">
        <title>Genomes of Antarctic Bizionia species.</title>
        <authorList>
            <person name="Bowman J.P."/>
        </authorList>
    </citation>
    <scope>NUCLEOTIDE SEQUENCE [LARGE SCALE GENOMIC DNA]</scope>
    <source>
        <strain evidence="1 2">APA-1</strain>
    </source>
</reference>
<organism evidence="1 2">
    <name type="scientific">Bizionia algoritergicola</name>
    <dbReference type="NCBI Taxonomy" id="291187"/>
    <lineage>
        <taxon>Bacteria</taxon>
        <taxon>Pseudomonadati</taxon>
        <taxon>Bacteroidota</taxon>
        <taxon>Flavobacteriia</taxon>
        <taxon>Flavobacteriales</taxon>
        <taxon>Flavobacteriaceae</taxon>
        <taxon>Bizionia</taxon>
    </lineage>
</organism>
<dbReference type="AlphaFoldDB" id="A0A5D0R4Q6"/>
<protein>
    <submittedName>
        <fullName evidence="1">TonB-dependent receptor</fullName>
    </submittedName>
</protein>
<gene>
    <name evidence="1" type="ORF">ES675_05540</name>
</gene>
<name>A0A5D0R4Q6_9FLAO</name>
<keyword evidence="2" id="KW-1185">Reference proteome</keyword>
<keyword evidence="1" id="KW-0675">Receptor</keyword>
<proteinExistence type="predicted"/>
<comment type="caution">
    <text evidence="1">The sequence shown here is derived from an EMBL/GenBank/DDBJ whole genome shotgun (WGS) entry which is preliminary data.</text>
</comment>
<sequence>MKHVITAILLLVASATFSQVKIEGIVKDSIGNPLELANVIAINQQTNKLDSYGITNDQGRYKLSLEKNTDYKVQVSYIGMKTSDVSITTKEADISRDFTLENDNALDEIELVYEMPVTVRGDTLIYNADSFNKGTERKLEDVLKNLPGVEINADGQIEVEGKVVSKVMVEGKDFFDGDSKLATKNIPANAVDKVQVLKNYAEVGQLSGVQNNQDNIAINIKLKEGKDAFWFGTVTAGAGVADDNGLYLAQPKLFYYSPKYSVNVIGDINNIGELAFTRRDYFNFAGGFNRPSQTSGTNLNLSDNGLDFLSLQNNRAKEINARFGAANFSYSPNDKLDLSGFGIYTGNKIRLQENSNVIYNDPELGIPDESTESNTTQRSDLGMLKLSAKYKPNASNQLDYEILGRMSQETQEQNVFSTVIGGVAQNEDTNPFSLNQNLNYYYTLNESNIFAFEATHLIKDEDPFYNALLANDPTNNADTPNDPYDDTAEDLGLDQNQFIYDLSQNKRVKSNQLDAKLDYWNVINNKSNINVTFGTILSNQKFNSDIFQTLDDGSIFNNQPVNYDSENDINYTFTDLYVGLHYQLKAGIFTFTPGLSAHAYSAKNEQFGVEYKDNFFRVLPDFNTRIQFKKSETLTFNYRMQTQFTDVNQLAEGLVLNRYNSFFTGNQELESSLAHNLSLMYFSFNMFNYTNVFARVNYTKNIDRIRTASQFQSGSVINVGTPFNSNFADESFSANGRFQRAFGKLRATAQANFSYAKFNQFISTRDNPGELTRSVNENYNQSYTASLRSNYREAPNFEVSYTYGIQDNDQGTRRTKFYTNAPKLEFDALIWKAFTLKSSYEYNLLSDEAGKINSFDFWDASLAYRKDADAKWEFEMKATNLLNTKSQSQTNAGSLSVSTNDYFIQPRFVTLRVIYNL</sequence>
<dbReference type="Gene3D" id="2.60.40.1120">
    <property type="entry name" value="Carboxypeptidase-like, regulatory domain"/>
    <property type="match status" value="1"/>
</dbReference>
<dbReference type="SUPFAM" id="SSF56935">
    <property type="entry name" value="Porins"/>
    <property type="match status" value="1"/>
</dbReference>
<accession>A0A5D0R4Q6</accession>
<evidence type="ECO:0000313" key="1">
    <source>
        <dbReference type="EMBL" id="TYB75584.1"/>
    </source>
</evidence>
<evidence type="ECO:0000313" key="2">
    <source>
        <dbReference type="Proteomes" id="UP000324358"/>
    </source>
</evidence>
<dbReference type="InterPro" id="IPR008969">
    <property type="entry name" value="CarboxyPept-like_regulatory"/>
</dbReference>
<dbReference type="RefSeq" id="WP_066248418.1">
    <property type="nucleotide sequence ID" value="NZ_VSKL01000001.1"/>
</dbReference>
<dbReference type="Proteomes" id="UP000324358">
    <property type="component" value="Unassembled WGS sequence"/>
</dbReference>